<organism evidence="2 3">
    <name type="scientific">Calderihabitans maritimus</name>
    <dbReference type="NCBI Taxonomy" id="1246530"/>
    <lineage>
        <taxon>Bacteria</taxon>
        <taxon>Bacillati</taxon>
        <taxon>Bacillota</taxon>
        <taxon>Clostridia</taxon>
        <taxon>Neomoorellales</taxon>
        <taxon>Calderihabitantaceae</taxon>
        <taxon>Calderihabitans</taxon>
    </lineage>
</organism>
<keyword evidence="3" id="KW-1185">Reference proteome</keyword>
<protein>
    <submittedName>
        <fullName evidence="2">Group 1 glycosyl transferase</fullName>
    </submittedName>
</protein>
<evidence type="ECO:0000313" key="2">
    <source>
        <dbReference type="EMBL" id="GAW91346.1"/>
    </source>
</evidence>
<dbReference type="AlphaFoldDB" id="A0A1Z5HP90"/>
<dbReference type="PANTHER" id="PTHR12526:SF638">
    <property type="entry name" value="SPORE COAT PROTEIN SA"/>
    <property type="match status" value="1"/>
</dbReference>
<proteinExistence type="predicted"/>
<dbReference type="PANTHER" id="PTHR12526">
    <property type="entry name" value="GLYCOSYLTRANSFERASE"/>
    <property type="match status" value="1"/>
</dbReference>
<dbReference type="Pfam" id="PF13692">
    <property type="entry name" value="Glyco_trans_1_4"/>
    <property type="match status" value="1"/>
</dbReference>
<evidence type="ECO:0000313" key="3">
    <source>
        <dbReference type="Proteomes" id="UP000197032"/>
    </source>
</evidence>
<dbReference type="Pfam" id="PF13439">
    <property type="entry name" value="Glyco_transf_4"/>
    <property type="match status" value="1"/>
</dbReference>
<reference evidence="3" key="1">
    <citation type="journal article" date="2017" name="Appl. Environ. Microbiol.">
        <title>Genomic analysis of Calderihabitans maritimus KKC1, a thermophilic hydrogenogenic carboxydotrophic bacterium isolated from marine sediment.</title>
        <authorList>
            <person name="Omae K."/>
            <person name="Yoneda Y."/>
            <person name="Fukuyama Y."/>
            <person name="Yoshida T."/>
            <person name="Sako Y."/>
        </authorList>
    </citation>
    <scope>NUCLEOTIDE SEQUENCE [LARGE SCALE GENOMIC DNA]</scope>
    <source>
        <strain evidence="3">KKC1</strain>
    </source>
</reference>
<feature type="domain" description="Glycosyltransferase subfamily 4-like N-terminal" evidence="1">
    <location>
        <begin position="15"/>
        <end position="180"/>
    </location>
</feature>
<dbReference type="Proteomes" id="UP000197032">
    <property type="component" value="Unassembled WGS sequence"/>
</dbReference>
<keyword evidence="2" id="KW-0808">Transferase</keyword>
<dbReference type="GO" id="GO:0016757">
    <property type="term" value="F:glycosyltransferase activity"/>
    <property type="evidence" value="ECO:0007669"/>
    <property type="project" value="TreeGrafter"/>
</dbReference>
<evidence type="ECO:0000259" key="1">
    <source>
        <dbReference type="Pfam" id="PF13439"/>
    </source>
</evidence>
<dbReference type="OrthoDB" id="3199616at2"/>
<comment type="caution">
    <text evidence="2">The sequence shown here is derived from an EMBL/GenBank/DDBJ whole genome shotgun (WGS) entry which is preliminary data.</text>
</comment>
<dbReference type="RefSeq" id="WP_088552893.1">
    <property type="nucleotide sequence ID" value="NZ_BDGJ01000015.1"/>
</dbReference>
<accession>A0A1Z5HP90</accession>
<gene>
    <name evidence="2" type="ORF">KKC1_05080</name>
</gene>
<feature type="non-terminal residue" evidence="2">
    <location>
        <position position="308"/>
    </location>
</feature>
<sequence length="308" mass="34516">MARINVLHVLRPAEGGMKEHVLSLLRNCDFWKYNLMVACPEYGEMTRELRNAGATVFPVTLKGETNPFTDWHAMHHLRQIIQQNRVHVVHTHGARAGLVGRLAARQAQAPVTLVTVHNFIYNGSASWWKKKIFARIQRQLARTTDHHIAVSRALAREIAAVEKIPPEKISTIYNGIDLRRFKPVVDCHRMKKELGLNLRAPVVGVVARLIPAKGVSLFLQAAARIRLYFPDAQFVIVGDGPQRNQLEEEARRLNLIPGTVFTGFRRDVPQLLPLMNVFVVPSYSEGQSIGTLEAMAARRPVVATRAGG</sequence>
<dbReference type="SUPFAM" id="SSF53756">
    <property type="entry name" value="UDP-Glycosyltransferase/glycogen phosphorylase"/>
    <property type="match status" value="1"/>
</dbReference>
<name>A0A1Z5HP90_9FIRM</name>
<dbReference type="InterPro" id="IPR028098">
    <property type="entry name" value="Glyco_trans_4-like_N"/>
</dbReference>
<dbReference type="EMBL" id="BDGJ01000015">
    <property type="protein sequence ID" value="GAW91346.1"/>
    <property type="molecule type" value="Genomic_DNA"/>
</dbReference>
<dbReference type="Gene3D" id="3.40.50.2000">
    <property type="entry name" value="Glycogen Phosphorylase B"/>
    <property type="match status" value="2"/>
</dbReference>